<dbReference type="Proteomes" id="UP000433652">
    <property type="component" value="Unassembled WGS sequence"/>
</dbReference>
<dbReference type="RefSeq" id="WP_159793621.1">
    <property type="nucleotide sequence ID" value="NZ_WTYM01000033.1"/>
</dbReference>
<evidence type="ECO:0000313" key="2">
    <source>
        <dbReference type="EMBL" id="MXO59327.1"/>
    </source>
</evidence>
<protein>
    <submittedName>
        <fullName evidence="2">DUF885 family protein</fullName>
    </submittedName>
</protein>
<dbReference type="PANTHER" id="PTHR33361:SF2">
    <property type="entry name" value="DUF885 DOMAIN-CONTAINING PROTEIN"/>
    <property type="match status" value="1"/>
</dbReference>
<organism evidence="2 3">
    <name type="scientific">Croceibacterium salegens</name>
    <dbReference type="NCBI Taxonomy" id="1737568"/>
    <lineage>
        <taxon>Bacteria</taxon>
        <taxon>Pseudomonadati</taxon>
        <taxon>Pseudomonadota</taxon>
        <taxon>Alphaproteobacteria</taxon>
        <taxon>Sphingomonadales</taxon>
        <taxon>Erythrobacteraceae</taxon>
        <taxon>Croceibacterium</taxon>
    </lineage>
</organism>
<feature type="signal peptide" evidence="1">
    <location>
        <begin position="1"/>
        <end position="24"/>
    </location>
</feature>
<dbReference type="Pfam" id="PF05960">
    <property type="entry name" value="DUF885"/>
    <property type="match status" value="1"/>
</dbReference>
<comment type="caution">
    <text evidence="2">The sequence shown here is derived from an EMBL/GenBank/DDBJ whole genome shotgun (WGS) entry which is preliminary data.</text>
</comment>
<dbReference type="EMBL" id="WTYM01000033">
    <property type="protein sequence ID" value="MXO59327.1"/>
    <property type="molecule type" value="Genomic_DNA"/>
</dbReference>
<sequence>MKTRSAALFGAAALALAIPAVAQAQESSTAPASQDWIAKSNEYTQQLMLAEAQFAPENASSNGLEQFDGKAIDLGPDLSQRYIAMEQAQRARFAAALASESDPLVKQDLQILIDSIDQSVEGTQLTDRLQLTWIDVPQFIFGSMNSALDAQIGAKRQAKALELLQRYAGLYPGSTPLTELAKARWAESLGDGKVGPYKGRVEDTLGKTETYIAGIHALFAKANIKGSDKALATLDRQLREYAEWEKANVLPKARDDFRLPPELYAFRLKQFGIDIPPEELIERARRGFYDTRTQMMALAPQVAAKFGFEKTDYPSVIAALKKDVIPNDEMETFYAGVLGQIDKMITDEKIIDVPDFPVLMRLGTPAENASQPAPHMQPPRLIGNTGERGQFVLGTGDPSAGPDAAYDDFNFKAASWTLSAHEARPGHELQFAQMVLRGVSQARALYAFNSVNAEGWGLYAEAEFMPYEPIEGQLIALQFLLLRESRAILDPMLNLGMITPAEATKWLREEVGLSVAMTKQEVDRYTFRGQGQAGSYFYGYGKLANLRIETEVALSDKFDRTAFNDFVISQGLLPLGQLADTVRSDFIPAQLAK</sequence>
<dbReference type="AlphaFoldDB" id="A0A6I4SWA8"/>
<keyword evidence="1" id="KW-0732">Signal</keyword>
<evidence type="ECO:0000313" key="3">
    <source>
        <dbReference type="Proteomes" id="UP000433652"/>
    </source>
</evidence>
<dbReference type="InterPro" id="IPR010281">
    <property type="entry name" value="DUF885"/>
</dbReference>
<proteinExistence type="predicted"/>
<keyword evidence="3" id="KW-1185">Reference proteome</keyword>
<accession>A0A6I4SWA8</accession>
<evidence type="ECO:0000256" key="1">
    <source>
        <dbReference type="SAM" id="SignalP"/>
    </source>
</evidence>
<name>A0A6I4SWA8_9SPHN</name>
<reference evidence="2 3" key="1">
    <citation type="submission" date="2019-12" db="EMBL/GenBank/DDBJ databases">
        <title>Genomic-based taxomic classification of the family Erythrobacteraceae.</title>
        <authorList>
            <person name="Xu L."/>
        </authorList>
    </citation>
    <scope>NUCLEOTIDE SEQUENCE [LARGE SCALE GENOMIC DNA]</scope>
    <source>
        <strain evidence="2 3">MCCC 1K01500</strain>
    </source>
</reference>
<gene>
    <name evidence="2" type="ORF">GRI89_07205</name>
</gene>
<feature type="chain" id="PRO_5026130789" evidence="1">
    <location>
        <begin position="25"/>
        <end position="593"/>
    </location>
</feature>
<dbReference type="OrthoDB" id="9769898at2"/>
<dbReference type="PANTHER" id="PTHR33361">
    <property type="entry name" value="GLR0591 PROTEIN"/>
    <property type="match status" value="1"/>
</dbReference>